<dbReference type="EMBL" id="CAEZTO010000007">
    <property type="protein sequence ID" value="CAB4570785.1"/>
    <property type="molecule type" value="Genomic_DNA"/>
</dbReference>
<sequence>METEAKKSGWELAQVNIARLREPLDSDLLKDFVANIEPVNAEADRASGFIWRLKGEDGDSTSIRAFEWDANGSAGVTVNLSTWDSIESLRNFVFSGDHVKIMRRRFEWFHKVSEMTTVLWWVPKGHIPTTAEAEAKLLEIRNSGPTPNAFTLQICFNHLGERMSH</sequence>
<dbReference type="Pfam" id="PF11695">
    <property type="entry name" value="DUF3291"/>
    <property type="match status" value="1"/>
</dbReference>
<gene>
    <name evidence="2" type="ORF">UFOPK1693_00697</name>
</gene>
<protein>
    <submittedName>
        <fullName evidence="2">Unannotated protein</fullName>
    </submittedName>
</protein>
<dbReference type="AlphaFoldDB" id="A0A6J6E6B1"/>
<dbReference type="InterPro" id="IPR011008">
    <property type="entry name" value="Dimeric_a/b-barrel"/>
</dbReference>
<dbReference type="SUPFAM" id="SSF54909">
    <property type="entry name" value="Dimeric alpha+beta barrel"/>
    <property type="match status" value="1"/>
</dbReference>
<accession>A0A6J6E6B1</accession>
<evidence type="ECO:0000313" key="2">
    <source>
        <dbReference type="EMBL" id="CAB4570785.1"/>
    </source>
</evidence>
<organism evidence="2">
    <name type="scientific">freshwater metagenome</name>
    <dbReference type="NCBI Taxonomy" id="449393"/>
    <lineage>
        <taxon>unclassified sequences</taxon>
        <taxon>metagenomes</taxon>
        <taxon>ecological metagenomes</taxon>
    </lineage>
</organism>
<reference evidence="2" key="1">
    <citation type="submission" date="2020-05" db="EMBL/GenBank/DDBJ databases">
        <authorList>
            <person name="Chiriac C."/>
            <person name="Salcher M."/>
            <person name="Ghai R."/>
            <person name="Kavagutti S V."/>
        </authorList>
    </citation>
    <scope>NUCLEOTIDE SEQUENCE</scope>
</reference>
<feature type="domain" description="DUF3291" evidence="1">
    <location>
        <begin position="12"/>
        <end position="153"/>
    </location>
</feature>
<dbReference type="InterPro" id="IPR021708">
    <property type="entry name" value="DUF3291"/>
</dbReference>
<evidence type="ECO:0000259" key="1">
    <source>
        <dbReference type="Pfam" id="PF11695"/>
    </source>
</evidence>
<name>A0A6J6E6B1_9ZZZZ</name>
<proteinExistence type="predicted"/>